<proteinExistence type="predicted"/>
<evidence type="ECO:0000313" key="1">
    <source>
        <dbReference type="EMBL" id="GGC67821.1"/>
    </source>
</evidence>
<name>A0A916UBS0_9HYPH</name>
<sequence length="110" mass="11663">MLLAIVFVTLAPIQLRPVVSSSPALERLCAFGLVGLAFGVAYPKHRLILLLGIVVVAGGLEAAQNLTFSRHGRLPDLEIKGIGALIGLLASCIPGKWLRQRPTRSGRASL</sequence>
<protein>
    <submittedName>
        <fullName evidence="1">Antibiotic resistance protein VanZ</fullName>
    </submittedName>
</protein>
<organism evidence="1 2">
    <name type="scientific">Chelatococcus reniformis</name>
    <dbReference type="NCBI Taxonomy" id="1494448"/>
    <lineage>
        <taxon>Bacteria</taxon>
        <taxon>Pseudomonadati</taxon>
        <taxon>Pseudomonadota</taxon>
        <taxon>Alphaproteobacteria</taxon>
        <taxon>Hyphomicrobiales</taxon>
        <taxon>Chelatococcaceae</taxon>
        <taxon>Chelatococcus</taxon>
    </lineage>
</organism>
<evidence type="ECO:0000313" key="2">
    <source>
        <dbReference type="Proteomes" id="UP000637002"/>
    </source>
</evidence>
<gene>
    <name evidence="1" type="ORF">GCM10010994_27990</name>
</gene>
<reference evidence="1" key="2">
    <citation type="submission" date="2020-09" db="EMBL/GenBank/DDBJ databases">
        <authorList>
            <person name="Sun Q."/>
            <person name="Zhou Y."/>
        </authorList>
    </citation>
    <scope>NUCLEOTIDE SEQUENCE</scope>
    <source>
        <strain evidence="1">CGMCC 1.12919</strain>
    </source>
</reference>
<keyword evidence="2" id="KW-1185">Reference proteome</keyword>
<dbReference type="AlphaFoldDB" id="A0A916UBS0"/>
<dbReference type="EMBL" id="BMGG01000005">
    <property type="protein sequence ID" value="GGC67821.1"/>
    <property type="molecule type" value="Genomic_DNA"/>
</dbReference>
<reference evidence="1" key="1">
    <citation type="journal article" date="2014" name="Int. J. Syst. Evol. Microbiol.">
        <title>Complete genome sequence of Corynebacterium casei LMG S-19264T (=DSM 44701T), isolated from a smear-ripened cheese.</title>
        <authorList>
            <consortium name="US DOE Joint Genome Institute (JGI-PGF)"/>
            <person name="Walter F."/>
            <person name="Albersmeier A."/>
            <person name="Kalinowski J."/>
            <person name="Ruckert C."/>
        </authorList>
    </citation>
    <scope>NUCLEOTIDE SEQUENCE</scope>
    <source>
        <strain evidence="1">CGMCC 1.12919</strain>
    </source>
</reference>
<dbReference type="Proteomes" id="UP000637002">
    <property type="component" value="Unassembled WGS sequence"/>
</dbReference>
<accession>A0A916UBS0</accession>
<comment type="caution">
    <text evidence="1">The sequence shown here is derived from an EMBL/GenBank/DDBJ whole genome shotgun (WGS) entry which is preliminary data.</text>
</comment>